<dbReference type="InterPro" id="IPR011008">
    <property type="entry name" value="Dimeric_a/b-barrel"/>
</dbReference>
<dbReference type="OrthoDB" id="9792392at2"/>
<dbReference type="AlphaFoldDB" id="A0A2T6B725"/>
<comment type="caution">
    <text evidence="1">The sequence shown here is derived from an EMBL/GenBank/DDBJ whole genome shotgun (WGS) entry which is preliminary data.</text>
</comment>
<accession>A0A2T6B725</accession>
<organism evidence="1 2">
    <name type="scientific">Gemmobacter caeni</name>
    <dbReference type="NCBI Taxonomy" id="589035"/>
    <lineage>
        <taxon>Bacteria</taxon>
        <taxon>Pseudomonadati</taxon>
        <taxon>Pseudomonadota</taxon>
        <taxon>Alphaproteobacteria</taxon>
        <taxon>Rhodobacterales</taxon>
        <taxon>Paracoccaceae</taxon>
        <taxon>Gemmobacter</taxon>
    </lineage>
</organism>
<protein>
    <submittedName>
        <fullName evidence="1">Uncharacterized protein YbaA (DUF1428 family)</fullName>
    </submittedName>
</protein>
<evidence type="ECO:0000313" key="2">
    <source>
        <dbReference type="Proteomes" id="UP000244224"/>
    </source>
</evidence>
<dbReference type="RefSeq" id="WP_054301828.1">
    <property type="nucleotide sequence ID" value="NZ_QBKP01000003.1"/>
</dbReference>
<dbReference type="SUPFAM" id="SSF54909">
    <property type="entry name" value="Dimeric alpha+beta barrel"/>
    <property type="match status" value="1"/>
</dbReference>
<dbReference type="PIRSF" id="PIRSF007028">
    <property type="entry name" value="UCP007028"/>
    <property type="match status" value="1"/>
</dbReference>
<evidence type="ECO:0000313" key="1">
    <source>
        <dbReference type="EMBL" id="PTX51855.1"/>
    </source>
</evidence>
<dbReference type="Gene3D" id="3.30.70.100">
    <property type="match status" value="1"/>
</dbReference>
<keyword evidence="2" id="KW-1185">Reference proteome</keyword>
<reference evidence="1 2" key="1">
    <citation type="submission" date="2018-04" db="EMBL/GenBank/DDBJ databases">
        <title>Genomic Encyclopedia of Archaeal and Bacterial Type Strains, Phase II (KMG-II): from individual species to whole genera.</title>
        <authorList>
            <person name="Goeker M."/>
        </authorList>
    </citation>
    <scope>NUCLEOTIDE SEQUENCE [LARGE SCALE GENOMIC DNA]</scope>
    <source>
        <strain evidence="1 2">DSM 21823</strain>
    </source>
</reference>
<gene>
    <name evidence="1" type="ORF">C8N34_103361</name>
</gene>
<dbReference type="Proteomes" id="UP000244224">
    <property type="component" value="Unassembled WGS sequence"/>
</dbReference>
<sequence>MAYIDGFVIPVKTEDREIYRDHEAKWWPYFRDEGALSLVVGWGDDVPPGKHTDFLRAVEAKEDETVVLCWMIWPDKETRGRAYEKMMKLAEEDPAEFTNMPFDGKRMIFGGFTPLLMEGAAK</sequence>
<proteinExistence type="predicted"/>
<dbReference type="Pfam" id="PF07237">
    <property type="entry name" value="DUF1428"/>
    <property type="match status" value="1"/>
</dbReference>
<dbReference type="InterPro" id="IPR009874">
    <property type="entry name" value="DUF1428"/>
</dbReference>
<name>A0A2T6B725_9RHOB</name>
<dbReference type="EMBL" id="QBKP01000003">
    <property type="protein sequence ID" value="PTX51855.1"/>
    <property type="molecule type" value="Genomic_DNA"/>
</dbReference>